<evidence type="ECO:0000313" key="4">
    <source>
        <dbReference type="Proteomes" id="UP000606600"/>
    </source>
</evidence>
<keyword evidence="4" id="KW-1185">Reference proteome</keyword>
<dbReference type="InterPro" id="IPR036691">
    <property type="entry name" value="Endo/exonu/phosph_ase_sf"/>
</dbReference>
<dbReference type="InterPro" id="IPR005135">
    <property type="entry name" value="Endo/exonuclease/phosphatase"/>
</dbReference>
<dbReference type="CDD" id="cd09084">
    <property type="entry name" value="EEP-2"/>
    <property type="match status" value="1"/>
</dbReference>
<organism evidence="3 4">
    <name type="scientific">Mucilaginibacter pankratovii</name>
    <dbReference type="NCBI Taxonomy" id="2772110"/>
    <lineage>
        <taxon>Bacteria</taxon>
        <taxon>Pseudomonadati</taxon>
        <taxon>Bacteroidota</taxon>
        <taxon>Sphingobacteriia</taxon>
        <taxon>Sphingobacteriales</taxon>
        <taxon>Sphingobacteriaceae</taxon>
        <taxon>Mucilaginibacter</taxon>
    </lineage>
</organism>
<dbReference type="Pfam" id="PF03372">
    <property type="entry name" value="Exo_endo_phos"/>
    <property type="match status" value="1"/>
</dbReference>
<comment type="caution">
    <text evidence="3">The sequence shown here is derived from an EMBL/GenBank/DDBJ whole genome shotgun (WGS) entry which is preliminary data.</text>
</comment>
<gene>
    <name evidence="3" type="ORF">IDJ77_17690</name>
</gene>
<keyword evidence="3" id="KW-0540">Nuclease</keyword>
<evidence type="ECO:0000313" key="3">
    <source>
        <dbReference type="EMBL" id="MBD1365652.1"/>
    </source>
</evidence>
<keyword evidence="3" id="KW-0378">Hydrolase</keyword>
<dbReference type="SUPFAM" id="SSF56219">
    <property type="entry name" value="DNase I-like"/>
    <property type="match status" value="1"/>
</dbReference>
<evidence type="ECO:0000256" key="1">
    <source>
        <dbReference type="SAM" id="Phobius"/>
    </source>
</evidence>
<feature type="domain" description="Endonuclease/exonuclease/phosphatase" evidence="2">
    <location>
        <begin position="110"/>
        <end position="360"/>
    </location>
</feature>
<dbReference type="GO" id="GO:0004519">
    <property type="term" value="F:endonuclease activity"/>
    <property type="evidence" value="ECO:0007669"/>
    <property type="project" value="UniProtKB-KW"/>
</dbReference>
<sequence length="370" mass="42517">MKDKKGGLGFFGKIILWLNYALCLALLLSYLAPYLDPRKAWLIAFFGLAYPPLLLFNIIAVVYWLLRRRLYFLLSVITILIGYKVLLNNIGFRLPTIVAASTDPGVLRIMTYNAHDFKRYGSNNDISTKHEILELIKQNNPDIIGIQEFYTRKRGQYDMIDSIKKIMNSEFYYFEPFDVNYDQASGMAIFSRYPIFNFGLVSLSGKMTGNQCLFVDIQKNDKKIRLYSMHLQSIKFEPEDYKYLGEVSKKGKTDMTATKRLGSKLKTAFLKRADQVYTVKAHAKECPYPYIYSGDFNDTPASFAVNQMEVGMKNTFREKGSGLGRTYNGDFPNYQIDYIMVSPQFSVLGYDIIKKKLSDHYPVTAVVALK</sequence>
<dbReference type="PANTHER" id="PTHR14859">
    <property type="entry name" value="CALCOFLUOR WHITE HYPERSENSITIVE PROTEIN PRECURSOR"/>
    <property type="match status" value="1"/>
</dbReference>
<proteinExistence type="predicted"/>
<reference evidence="3 4" key="1">
    <citation type="submission" date="2020-09" db="EMBL/GenBank/DDBJ databases">
        <title>Novel species of Mucilaginibacter isolated from a glacier on the Tibetan Plateau.</title>
        <authorList>
            <person name="Liu Q."/>
            <person name="Xin Y.-H."/>
        </authorList>
    </citation>
    <scope>NUCLEOTIDE SEQUENCE [LARGE SCALE GENOMIC DNA]</scope>
    <source>
        <strain evidence="3 4">ZT4R22</strain>
    </source>
</reference>
<keyword evidence="1" id="KW-0472">Membrane</keyword>
<keyword evidence="3" id="KW-0255">Endonuclease</keyword>
<dbReference type="RefSeq" id="WP_191190314.1">
    <property type="nucleotide sequence ID" value="NZ_JACWMY010000009.1"/>
</dbReference>
<keyword evidence="1" id="KW-1133">Transmembrane helix</keyword>
<dbReference type="EMBL" id="JACWMY010000009">
    <property type="protein sequence ID" value="MBD1365652.1"/>
    <property type="molecule type" value="Genomic_DNA"/>
</dbReference>
<name>A0ABR7WTM0_9SPHI</name>
<protein>
    <submittedName>
        <fullName evidence="3">Endonuclease/exonuclease/phosphatase family protein</fullName>
    </submittedName>
</protein>
<dbReference type="PANTHER" id="PTHR14859:SF15">
    <property type="entry name" value="ENDONUCLEASE_EXONUCLEASE_PHOSPHATASE DOMAIN-CONTAINING PROTEIN"/>
    <property type="match status" value="1"/>
</dbReference>
<dbReference type="Proteomes" id="UP000606600">
    <property type="component" value="Unassembled WGS sequence"/>
</dbReference>
<dbReference type="Gene3D" id="3.60.10.10">
    <property type="entry name" value="Endonuclease/exonuclease/phosphatase"/>
    <property type="match status" value="1"/>
</dbReference>
<accession>A0ABR7WTM0</accession>
<feature type="transmembrane region" description="Helical" evidence="1">
    <location>
        <begin position="14"/>
        <end position="35"/>
    </location>
</feature>
<feature type="transmembrane region" description="Helical" evidence="1">
    <location>
        <begin position="70"/>
        <end position="87"/>
    </location>
</feature>
<evidence type="ECO:0000259" key="2">
    <source>
        <dbReference type="Pfam" id="PF03372"/>
    </source>
</evidence>
<keyword evidence="1" id="KW-0812">Transmembrane</keyword>
<feature type="transmembrane region" description="Helical" evidence="1">
    <location>
        <begin position="41"/>
        <end position="63"/>
    </location>
</feature>
<dbReference type="InterPro" id="IPR051916">
    <property type="entry name" value="GPI-anchor_lipid_remodeler"/>
</dbReference>